<sequence length="348" mass="41066">MFDKLKENEELWDLFTRKEEYSVTFRDAYERFPYYLSSHRNIFEPRVSKFLVENGLKPQYPDGKKFAVCLTHDIDAIYPDKLYPIVGPVKALSRGKLAEAVKAPFSRVNRKWNPCWNFREILALEAKYNAKSSFYFLALTSEETDFNYNIKDLETELGFISDSGWEVGLHGGHESYNSLEDIKEKKRRLEEVLGKKVVGYRNHYLRFRVPDTWELLSKAGFKYDTTFGYSDCAGFRNGMCHPYRPFNLNEGRQIDILEIPLVIMDRSLLKDYMRLNVKKAWECTKHLINTVEKYNGVITILWHNNMCIDGENLRYYEKVLEYCAEKNAWITSGEEIYNWWTSKIEPGN</sequence>
<name>A0A0E3LEJ8_METMZ</name>
<gene>
    <name evidence="1" type="ORF">MSMAW_0155</name>
</gene>
<dbReference type="InterPro" id="IPR011330">
    <property type="entry name" value="Glyco_hydro/deAcase_b/a-brl"/>
</dbReference>
<reference evidence="1 2" key="1">
    <citation type="submission" date="2014-07" db="EMBL/GenBank/DDBJ databases">
        <title>Methanogenic archaea and the global carbon cycle.</title>
        <authorList>
            <person name="Henriksen J.R."/>
            <person name="Luke J."/>
            <person name="Reinhart S."/>
            <person name="Benedict M.N."/>
            <person name="Youngblut N.D."/>
            <person name="Metcalf M.E."/>
            <person name="Whitaker R.J."/>
            <person name="Metcalf W.W."/>
        </authorList>
    </citation>
    <scope>NUCLEOTIDE SEQUENCE [LARGE SCALE GENOMIC DNA]</scope>
    <source>
        <strain evidence="1 2">WWM610</strain>
    </source>
</reference>
<evidence type="ECO:0000313" key="1">
    <source>
        <dbReference type="EMBL" id="AKB39146.1"/>
    </source>
</evidence>
<dbReference type="RefSeq" id="WP_011033104.1">
    <property type="nucleotide sequence ID" value="NZ_CP009509.1"/>
</dbReference>
<dbReference type="HOGENOM" id="CLU_046673_2_0_2"/>
<dbReference type="AlphaFoldDB" id="A0A0E3LEJ8"/>
<evidence type="ECO:0008006" key="3">
    <source>
        <dbReference type="Google" id="ProtNLM"/>
    </source>
</evidence>
<dbReference type="GeneID" id="24849749"/>
<protein>
    <recommendedName>
        <fullName evidence="3">Polysaccharide deacetylase</fullName>
    </recommendedName>
</protein>
<accession>A0A0E3LEJ8</accession>
<dbReference type="Proteomes" id="UP000033058">
    <property type="component" value="Chromosome"/>
</dbReference>
<organism evidence="1 2">
    <name type="scientific">Methanosarcina mazei WWM610</name>
    <dbReference type="NCBI Taxonomy" id="1434117"/>
    <lineage>
        <taxon>Archaea</taxon>
        <taxon>Methanobacteriati</taxon>
        <taxon>Methanobacteriota</taxon>
        <taxon>Stenosarchaea group</taxon>
        <taxon>Methanomicrobia</taxon>
        <taxon>Methanosarcinales</taxon>
        <taxon>Methanosarcinaceae</taxon>
        <taxon>Methanosarcina</taxon>
    </lineage>
</organism>
<dbReference type="CDD" id="cd10931">
    <property type="entry name" value="CE4_u7"/>
    <property type="match status" value="1"/>
</dbReference>
<evidence type="ECO:0000313" key="2">
    <source>
        <dbReference type="Proteomes" id="UP000033058"/>
    </source>
</evidence>
<dbReference type="EMBL" id="CP009509">
    <property type="protein sequence ID" value="AKB39146.1"/>
    <property type="molecule type" value="Genomic_DNA"/>
</dbReference>
<dbReference type="PATRIC" id="fig|1434117.4.peg.179"/>
<dbReference type="Gene3D" id="3.20.20.370">
    <property type="entry name" value="Glycoside hydrolase/deacetylase"/>
    <property type="match status" value="1"/>
</dbReference>
<dbReference type="SUPFAM" id="SSF88713">
    <property type="entry name" value="Glycoside hydrolase/deacetylase"/>
    <property type="match status" value="1"/>
</dbReference>
<dbReference type="GO" id="GO:0005975">
    <property type="term" value="P:carbohydrate metabolic process"/>
    <property type="evidence" value="ECO:0007669"/>
    <property type="project" value="InterPro"/>
</dbReference>
<proteinExistence type="predicted"/>